<dbReference type="Proteomes" id="UP000275772">
    <property type="component" value="Unassembled WGS sequence"/>
</dbReference>
<evidence type="ECO:0000313" key="9">
    <source>
        <dbReference type="EMBL" id="SZF05902.1"/>
    </source>
</evidence>
<organism evidence="9 10">
    <name type="scientific">Blumeria hordei</name>
    <name type="common">Barley powdery mildew</name>
    <name type="synonym">Blumeria graminis f. sp. hordei</name>
    <dbReference type="NCBI Taxonomy" id="2867405"/>
    <lineage>
        <taxon>Eukaryota</taxon>
        <taxon>Fungi</taxon>
        <taxon>Dikarya</taxon>
        <taxon>Ascomycota</taxon>
        <taxon>Pezizomycotina</taxon>
        <taxon>Leotiomycetes</taxon>
        <taxon>Erysiphales</taxon>
        <taxon>Erysiphaceae</taxon>
        <taxon>Blumeria</taxon>
    </lineage>
</organism>
<dbReference type="PANTHER" id="PTHR15840:SF10">
    <property type="entry name" value="EKC_KEOPS COMPLEX SUBUNIT TPRKB"/>
    <property type="match status" value="1"/>
</dbReference>
<dbReference type="Pfam" id="PF08617">
    <property type="entry name" value="CGI-121"/>
    <property type="match status" value="1"/>
</dbReference>
<dbReference type="GO" id="GO:0002949">
    <property type="term" value="P:tRNA threonylcarbamoyladenosine modification"/>
    <property type="evidence" value="ECO:0007669"/>
    <property type="project" value="TreeGrafter"/>
</dbReference>
<protein>
    <recommendedName>
        <fullName evidence="4">EKC/KEOPS complex subunit CGI121</fullName>
    </recommendedName>
    <alternativeName>
        <fullName evidence="3">EKC/KEOPS complex subunit cgi121</fullName>
    </alternativeName>
</protein>
<dbReference type="VEuPathDB" id="FungiDB:BLGHR1_16705"/>
<evidence type="ECO:0000256" key="5">
    <source>
        <dbReference type="ARBA" id="ARBA00022694"/>
    </source>
</evidence>
<gene>
    <name evidence="9" type="ORF">BLGHR1_16705</name>
</gene>
<comment type="similarity">
    <text evidence="2 8">Belongs to the CGI121/TPRKB family.</text>
</comment>
<evidence type="ECO:0000256" key="1">
    <source>
        <dbReference type="ARBA" id="ARBA00004123"/>
    </source>
</evidence>
<dbReference type="InterPro" id="IPR036504">
    <property type="entry name" value="CGI121/TPRKB_sf"/>
</dbReference>
<keyword evidence="6 8" id="KW-0539">Nucleus</keyword>
<evidence type="ECO:0000256" key="6">
    <source>
        <dbReference type="ARBA" id="ARBA00023242"/>
    </source>
</evidence>
<dbReference type="InterPro" id="IPR013926">
    <property type="entry name" value="CGI121/TPRKB"/>
</dbReference>
<proteinExistence type="inferred from homology"/>
<dbReference type="GO" id="GO:0005829">
    <property type="term" value="C:cytosol"/>
    <property type="evidence" value="ECO:0007669"/>
    <property type="project" value="TreeGrafter"/>
</dbReference>
<evidence type="ECO:0000256" key="2">
    <source>
        <dbReference type="ARBA" id="ARBA00005546"/>
    </source>
</evidence>
<evidence type="ECO:0000256" key="4">
    <source>
        <dbReference type="ARBA" id="ARBA00016009"/>
    </source>
</evidence>
<comment type="function">
    <text evidence="7">Component of the EKC/KEOPS complex that is required for the formation of a threonylcarbamoyl group on adenosine at position 37 (t(6)A37) in tRNAs that read codons beginning with adenine. The complex is probably involved in the transfer of the threonylcarbamoyl moiety of threonylcarbamoyl-AMP (TC-AMP) to the N6 group of A37. CGI121 acts as an allosteric effector that regulates the t(6)A activity of the complex. The EKC/KEOPS complex also promotes both telomere uncapping and telomere elongation. The complex is required for efficient recruitment of transcriptional coactivators. CGI121 is not required for tRNA modification.</text>
</comment>
<accession>A0A383V320</accession>
<dbReference type="EMBL" id="UNSH01000086">
    <property type="protein sequence ID" value="SZF05902.1"/>
    <property type="molecule type" value="Genomic_DNA"/>
</dbReference>
<comment type="subcellular location">
    <subcellularLocation>
        <location evidence="1">Nucleus</location>
    </subcellularLocation>
</comment>
<dbReference type="SUPFAM" id="SSF143870">
    <property type="entry name" value="PF0523-like"/>
    <property type="match status" value="1"/>
</dbReference>
<evidence type="ECO:0000256" key="3">
    <source>
        <dbReference type="ARBA" id="ARBA00015316"/>
    </source>
</evidence>
<dbReference type="Gene3D" id="3.30.2380.10">
    <property type="entry name" value="CGI121/TPRKB"/>
    <property type="match status" value="1"/>
</dbReference>
<dbReference type="GO" id="GO:0005634">
    <property type="term" value="C:nucleus"/>
    <property type="evidence" value="ECO:0007669"/>
    <property type="project" value="UniProtKB-SubCell"/>
</dbReference>
<keyword evidence="5" id="KW-0819">tRNA processing</keyword>
<evidence type="ECO:0000256" key="7">
    <source>
        <dbReference type="ARBA" id="ARBA00025043"/>
    </source>
</evidence>
<dbReference type="PANTHER" id="PTHR15840">
    <property type="entry name" value="CGI-121 FAMILY MEMBER"/>
    <property type="match status" value="1"/>
</dbReference>
<name>A0A383V320_BLUHO</name>
<reference evidence="9 10" key="1">
    <citation type="submission" date="2017-11" db="EMBL/GenBank/DDBJ databases">
        <authorList>
            <person name="Kracher B."/>
        </authorList>
    </citation>
    <scope>NUCLEOTIDE SEQUENCE [LARGE SCALE GENOMIC DNA]</scope>
    <source>
        <strain evidence="9 10">RACE1</strain>
    </source>
</reference>
<sequence>MSLLQTITLSHTPSSHSVHVALYRNVKNSAFLEQQLLGGNSDYEYAFIDARVILSKVHVFASCFRAIVDQLSDKLRTRNVHSEIVLALSPNNNIRTAFRNFGITANTSSLLVVKIGHSTQSSSIRKHLEEVIEGDEIEFCDSVLAGIIDWSLVSRLYKLGNTRQDEGGNRKWQWEAEADSKEAEMRVLNSIALRGMTN</sequence>
<evidence type="ECO:0000256" key="8">
    <source>
        <dbReference type="RuleBase" id="RU004398"/>
    </source>
</evidence>
<dbReference type="GO" id="GO:0000408">
    <property type="term" value="C:EKC/KEOPS complex"/>
    <property type="evidence" value="ECO:0007669"/>
    <property type="project" value="TreeGrafter"/>
</dbReference>
<evidence type="ECO:0000313" key="10">
    <source>
        <dbReference type="Proteomes" id="UP000275772"/>
    </source>
</evidence>
<dbReference type="AlphaFoldDB" id="A0A383V320"/>